<keyword evidence="2 8" id="KW-0732">Signal</keyword>
<dbReference type="GO" id="GO:0005911">
    <property type="term" value="C:cell-cell junction"/>
    <property type="evidence" value="ECO:0007669"/>
    <property type="project" value="TreeGrafter"/>
</dbReference>
<evidence type="ECO:0000256" key="1">
    <source>
        <dbReference type="ARBA" id="ARBA00004370"/>
    </source>
</evidence>
<keyword evidence="7" id="KW-1133">Transmembrane helix</keyword>
<reference evidence="10" key="1">
    <citation type="submission" date="2025-08" db="UniProtKB">
        <authorList>
            <consortium name="RefSeq"/>
        </authorList>
    </citation>
    <scope>IDENTIFICATION</scope>
    <source>
        <tissue evidence="10">Muscle</tissue>
    </source>
</reference>
<dbReference type="PANTHER" id="PTHR12080:SF59">
    <property type="entry name" value="HEPATIC AND GLIAL CELL ADHESION MOLECULE"/>
    <property type="match status" value="1"/>
</dbReference>
<dbReference type="PANTHER" id="PTHR12080">
    <property type="entry name" value="SIGNALING LYMPHOCYTIC ACTIVATION MOLECULE"/>
    <property type="match status" value="1"/>
</dbReference>
<proteinExistence type="predicted"/>
<evidence type="ECO:0000256" key="7">
    <source>
        <dbReference type="SAM" id="Phobius"/>
    </source>
</evidence>
<evidence type="ECO:0000256" key="2">
    <source>
        <dbReference type="ARBA" id="ARBA00022729"/>
    </source>
</evidence>
<dbReference type="KEGG" id="ccar:109112425"/>
<keyword evidence="5" id="KW-0393">Immunoglobulin domain</keyword>
<feature type="chain" id="PRO_5040414711" evidence="8">
    <location>
        <begin position="23"/>
        <end position="317"/>
    </location>
</feature>
<evidence type="ECO:0000313" key="10">
    <source>
        <dbReference type="RefSeq" id="XP_042586606.1"/>
    </source>
</evidence>
<evidence type="ECO:0000256" key="4">
    <source>
        <dbReference type="ARBA" id="ARBA00023180"/>
    </source>
</evidence>
<dbReference type="GO" id="GO:0016020">
    <property type="term" value="C:membrane"/>
    <property type="evidence" value="ECO:0007669"/>
    <property type="project" value="UniProtKB-SubCell"/>
</dbReference>
<name>A0A9Q9WNE8_CYPCA</name>
<keyword evidence="3 7" id="KW-0472">Membrane</keyword>
<evidence type="ECO:0000259" key="9">
    <source>
        <dbReference type="PROSITE" id="PS50835"/>
    </source>
</evidence>
<dbReference type="InterPro" id="IPR003006">
    <property type="entry name" value="Ig/MHC_CS"/>
</dbReference>
<feature type="region of interest" description="Disordered" evidence="6">
    <location>
        <begin position="274"/>
        <end position="317"/>
    </location>
</feature>
<protein>
    <submittedName>
        <fullName evidence="10">Uncharacterized protein LOC109112425</fullName>
    </submittedName>
</protein>
<dbReference type="PROSITE" id="PS00290">
    <property type="entry name" value="IG_MHC"/>
    <property type="match status" value="1"/>
</dbReference>
<sequence>MKMLQNLTLTLLINLIFMFSSGKSVSSCIYTAVGDTVIIPFEGAKLLADDELRWTHNKKRVYFKKDSQVKLSEINVTQHGYLILENVQKDKSGEYKGIVYNADGTLIKDTVQQLCVLEPVPEPTVLVECLDKGVNLTCSAVNNSEIVSWMKNGMKANVTHAVLHVSSSELKSGDNFSCTVSHLGRHKSAKEVKPVCSDTGLHTIANEDKGKEVNNNSGNKNTIGLDLWWMLVILTGGGGFLLILFIICLVCLFRCCRRNKRKAKEEEEYRLTFLMPDHTNQPDEQYMQQTTLQRPSKSQRPLPPLPSPRGPPCVGAP</sequence>
<evidence type="ECO:0000256" key="8">
    <source>
        <dbReference type="SAM" id="SignalP"/>
    </source>
</evidence>
<feature type="transmembrane region" description="Helical" evidence="7">
    <location>
        <begin position="227"/>
        <end position="253"/>
    </location>
</feature>
<gene>
    <name evidence="10" type="primary">LOC109112425</name>
</gene>
<dbReference type="OrthoDB" id="8963224at2759"/>
<dbReference type="InterPro" id="IPR015631">
    <property type="entry name" value="CD2/SLAM_rcpt"/>
</dbReference>
<evidence type="ECO:0000256" key="6">
    <source>
        <dbReference type="SAM" id="MobiDB-lite"/>
    </source>
</evidence>
<keyword evidence="4" id="KW-0325">Glycoprotein</keyword>
<dbReference type="InterPro" id="IPR007110">
    <property type="entry name" value="Ig-like_dom"/>
</dbReference>
<dbReference type="RefSeq" id="XP_042586606.1">
    <property type="nucleotide sequence ID" value="XM_042730672.1"/>
</dbReference>
<dbReference type="AlphaFoldDB" id="A0A9Q9WNE8"/>
<evidence type="ECO:0000256" key="5">
    <source>
        <dbReference type="ARBA" id="ARBA00023319"/>
    </source>
</evidence>
<dbReference type="PROSITE" id="PS50835">
    <property type="entry name" value="IG_LIKE"/>
    <property type="match status" value="1"/>
</dbReference>
<feature type="signal peptide" evidence="8">
    <location>
        <begin position="1"/>
        <end position="22"/>
    </location>
</feature>
<evidence type="ECO:0000256" key="3">
    <source>
        <dbReference type="ARBA" id="ARBA00023136"/>
    </source>
</evidence>
<feature type="compositionally biased region" description="Pro residues" evidence="6">
    <location>
        <begin position="301"/>
        <end position="311"/>
    </location>
</feature>
<accession>A0A9Q9WNE8</accession>
<organism evidence="10">
    <name type="scientific">Cyprinus carpio</name>
    <name type="common">Common carp</name>
    <dbReference type="NCBI Taxonomy" id="7962"/>
    <lineage>
        <taxon>Eukaryota</taxon>
        <taxon>Metazoa</taxon>
        <taxon>Chordata</taxon>
        <taxon>Craniata</taxon>
        <taxon>Vertebrata</taxon>
        <taxon>Euteleostomi</taxon>
        <taxon>Actinopterygii</taxon>
        <taxon>Neopterygii</taxon>
        <taxon>Teleostei</taxon>
        <taxon>Ostariophysi</taxon>
        <taxon>Cypriniformes</taxon>
        <taxon>Cyprinidae</taxon>
        <taxon>Cyprininae</taxon>
        <taxon>Cyprinus</taxon>
    </lineage>
</organism>
<feature type="compositionally biased region" description="Polar residues" evidence="6">
    <location>
        <begin position="278"/>
        <end position="292"/>
    </location>
</feature>
<feature type="domain" description="Ig-like" evidence="9">
    <location>
        <begin position="123"/>
        <end position="196"/>
    </location>
</feature>
<keyword evidence="7" id="KW-0812">Transmembrane</keyword>
<dbReference type="GeneID" id="109112425"/>
<dbReference type="Proteomes" id="UP001155660">
    <property type="component" value="Chromosome B9"/>
</dbReference>
<comment type="subcellular location">
    <subcellularLocation>
        <location evidence="1">Membrane</location>
    </subcellularLocation>
</comment>